<evidence type="ECO:0000313" key="2">
    <source>
        <dbReference type="EMBL" id="RMX49846.1"/>
    </source>
</evidence>
<name>A0A3M6U8E8_POCDA</name>
<evidence type="ECO:0000313" key="3">
    <source>
        <dbReference type="Proteomes" id="UP000275408"/>
    </source>
</evidence>
<protein>
    <submittedName>
        <fullName evidence="2">Uncharacterized protein</fullName>
    </submittedName>
</protein>
<proteinExistence type="predicted"/>
<dbReference type="Proteomes" id="UP000275408">
    <property type="component" value="Unassembled WGS sequence"/>
</dbReference>
<accession>A0A3M6U8E8</accession>
<feature type="region of interest" description="Disordered" evidence="1">
    <location>
        <begin position="156"/>
        <end position="191"/>
    </location>
</feature>
<reference evidence="2 3" key="1">
    <citation type="journal article" date="2018" name="Sci. Rep.">
        <title>Comparative analysis of the Pocillopora damicornis genome highlights role of immune system in coral evolution.</title>
        <authorList>
            <person name="Cunning R."/>
            <person name="Bay R.A."/>
            <person name="Gillette P."/>
            <person name="Baker A.C."/>
            <person name="Traylor-Knowles N."/>
        </authorList>
    </citation>
    <scope>NUCLEOTIDE SEQUENCE [LARGE SCALE GENOMIC DNA]</scope>
    <source>
        <strain evidence="2">RSMAS</strain>
        <tissue evidence="2">Whole animal</tissue>
    </source>
</reference>
<gene>
    <name evidence="2" type="ORF">pdam_00025112</name>
</gene>
<dbReference type="AlphaFoldDB" id="A0A3M6U8E8"/>
<organism evidence="2 3">
    <name type="scientific">Pocillopora damicornis</name>
    <name type="common">Cauliflower coral</name>
    <name type="synonym">Millepora damicornis</name>
    <dbReference type="NCBI Taxonomy" id="46731"/>
    <lineage>
        <taxon>Eukaryota</taxon>
        <taxon>Metazoa</taxon>
        <taxon>Cnidaria</taxon>
        <taxon>Anthozoa</taxon>
        <taxon>Hexacorallia</taxon>
        <taxon>Scleractinia</taxon>
        <taxon>Astrocoeniina</taxon>
        <taxon>Pocilloporidae</taxon>
        <taxon>Pocillopora</taxon>
    </lineage>
</organism>
<evidence type="ECO:0000256" key="1">
    <source>
        <dbReference type="SAM" id="MobiDB-lite"/>
    </source>
</evidence>
<sequence length="191" mass="20999">MAGQKASLQAKNGKALQDIARRGYTWESPRKKNWGMQTTTGHCADESIQGVMVEMNFATSSWSISVGKDFSPEGINHSQTVFTGREGYHQTSNTEDSNNLATFLKCLSLKLAQSRQNGISSNTRRLLSDKARSFENISPLTDKDFTVGCKKRPLQDKNGVTPKPFKTIGKESDSNCGTTNTADRQEDVSAL</sequence>
<keyword evidence="3" id="KW-1185">Reference proteome</keyword>
<dbReference type="EMBL" id="RCHS01002047">
    <property type="protein sequence ID" value="RMX49846.1"/>
    <property type="molecule type" value="Genomic_DNA"/>
</dbReference>
<comment type="caution">
    <text evidence="2">The sequence shown here is derived from an EMBL/GenBank/DDBJ whole genome shotgun (WGS) entry which is preliminary data.</text>
</comment>